<accession>A0A420I207</accession>
<dbReference type="OrthoDB" id="5319830at2759"/>
<feature type="region of interest" description="Disordered" evidence="9">
    <location>
        <begin position="58"/>
        <end position="90"/>
    </location>
</feature>
<organism evidence="10 11">
    <name type="scientific">Erysiphe neolycopersici</name>
    <dbReference type="NCBI Taxonomy" id="212602"/>
    <lineage>
        <taxon>Eukaryota</taxon>
        <taxon>Fungi</taxon>
        <taxon>Dikarya</taxon>
        <taxon>Ascomycota</taxon>
        <taxon>Pezizomycotina</taxon>
        <taxon>Leotiomycetes</taxon>
        <taxon>Erysiphales</taxon>
        <taxon>Erysiphaceae</taxon>
        <taxon>Erysiphe</taxon>
    </lineage>
</organism>
<protein>
    <recommendedName>
        <fullName evidence="3 8">Mediator of RNA polymerase II transcription subunit 17</fullName>
    </recommendedName>
    <alternativeName>
        <fullName evidence="7 8">Mediator complex subunit 17</fullName>
    </alternativeName>
</protein>
<keyword evidence="4 8" id="KW-0805">Transcription regulation</keyword>
<keyword evidence="8" id="KW-0010">Activator</keyword>
<name>A0A420I207_9PEZI</name>
<comment type="subunit">
    <text evidence="8">Component of the Mediator complex.</text>
</comment>
<feature type="compositionally biased region" description="Acidic residues" evidence="9">
    <location>
        <begin position="75"/>
        <end position="88"/>
    </location>
</feature>
<evidence type="ECO:0000313" key="11">
    <source>
        <dbReference type="Proteomes" id="UP000286134"/>
    </source>
</evidence>
<dbReference type="Pfam" id="PF10156">
    <property type="entry name" value="Med17"/>
    <property type="match status" value="1"/>
</dbReference>
<evidence type="ECO:0000256" key="6">
    <source>
        <dbReference type="ARBA" id="ARBA00023242"/>
    </source>
</evidence>
<keyword evidence="6 8" id="KW-0539">Nucleus</keyword>
<reference evidence="10 11" key="1">
    <citation type="journal article" date="2018" name="BMC Genomics">
        <title>Comparative genome analyses reveal sequence features reflecting distinct modes of host-adaptation between dicot and monocot powdery mildew.</title>
        <authorList>
            <person name="Wu Y."/>
            <person name="Ma X."/>
            <person name="Pan Z."/>
            <person name="Kale S.D."/>
            <person name="Song Y."/>
            <person name="King H."/>
            <person name="Zhang Q."/>
            <person name="Presley C."/>
            <person name="Deng X."/>
            <person name="Wei C.I."/>
            <person name="Xiao S."/>
        </authorList>
    </citation>
    <scope>NUCLEOTIDE SEQUENCE [LARGE SCALE GENOMIC DNA]</scope>
    <source>
        <strain evidence="10">UMSG2</strain>
    </source>
</reference>
<evidence type="ECO:0000256" key="9">
    <source>
        <dbReference type="SAM" id="MobiDB-lite"/>
    </source>
</evidence>
<gene>
    <name evidence="8" type="primary">MED17</name>
    <name evidence="10" type="ORF">OnM2_023005</name>
</gene>
<dbReference type="AlphaFoldDB" id="A0A420I207"/>
<comment type="function">
    <text evidence="8">Component of the Mediator complex, a coactivator involved in the regulated transcription of nearly all RNA polymerase II-dependent genes. Mediator functions as a bridge to convey information from gene-specific regulatory proteins to the basal RNA polymerase II transcription machinery. Mediator is recruited to promoters by direct interactions with regulatory proteins and serves as a scaffold for the assembly of a functional preinitiation complex with RNA polymerase II and the general transcription factors.</text>
</comment>
<evidence type="ECO:0000256" key="1">
    <source>
        <dbReference type="ARBA" id="ARBA00004123"/>
    </source>
</evidence>
<comment type="similarity">
    <text evidence="2 8">Belongs to the Mediator complex subunit 17 family.</text>
</comment>
<dbReference type="PANTHER" id="PTHR13114">
    <property type="entry name" value="MEDIATOR OF RNA POLYMERASE II TRANSCRIPTION SUBUNIT 17"/>
    <property type="match status" value="1"/>
</dbReference>
<evidence type="ECO:0000256" key="8">
    <source>
        <dbReference type="RuleBase" id="RU364140"/>
    </source>
</evidence>
<keyword evidence="5 8" id="KW-0804">Transcription</keyword>
<dbReference type="GO" id="GO:0016592">
    <property type="term" value="C:mediator complex"/>
    <property type="evidence" value="ECO:0007669"/>
    <property type="project" value="InterPro"/>
</dbReference>
<sequence length="697" mass="78336">MDSAEIAIEKDLILSLSSVQTPSNHTTSLSDRISRINFQRADLGGFRTITDENLREEIVGKKTTAEEKFESDGGSSEEEDEDDDDNDNEHDLTKELTNVRQELLGRIESAHQAAIFALNFVSLSLSRDMPAQATSTVSPELQNLIGLGTLGFDKLSAPKITEHNHNENQKIVIGWQAQSLNKVVDSILASATRLEKEIGLETKYWEQILDVNNNGWEICRLVSEKQTLGVRIGFSEASQMFQSRCVAALRRDSDGSIYLDQGLLELDPHAIRVRIQTSNSETGSTNPPTLTSDRSPIEAFIRQARNSIFAEELWQELQYEARFLNAFGVISGVSTITCALTASKSFLIDLVPLSSKSSNNAASSTSPTRFDDYLAQFFLISLQLNLRWAHRQARRQRAQQQSTTSKQISEPYPLIRPILTRLAHERTITSLSKFILPLTTTLKKASIPASCTIKLTSLPPSTSLVKAEQVLTSLTAHLESITVVKILPGIEFILVTRTSMNRDMIPAFKIQINNDNPMNGLCPPPAIFHQVNEVQEWICWYISCTLTTYLLDSLPKLEEMEWSLSIVPNVLKREAFGPTKISRHISVELSQIQDSDNNRKGIRLRVSWEKNDGSKEIESFLCGPLMKNIGKEWMRNWGGLEKCDWVTWYEQDIRKGFNFGDEKIRVKNAAEKGFLDVVGSIWNYPVDVVKNSEVIVI</sequence>
<evidence type="ECO:0000256" key="5">
    <source>
        <dbReference type="ARBA" id="ARBA00023163"/>
    </source>
</evidence>
<dbReference type="GO" id="GO:0003712">
    <property type="term" value="F:transcription coregulator activity"/>
    <property type="evidence" value="ECO:0007669"/>
    <property type="project" value="InterPro"/>
</dbReference>
<evidence type="ECO:0000256" key="4">
    <source>
        <dbReference type="ARBA" id="ARBA00023015"/>
    </source>
</evidence>
<proteinExistence type="inferred from homology"/>
<dbReference type="InterPro" id="IPR019313">
    <property type="entry name" value="Mediator_Med17"/>
</dbReference>
<keyword evidence="11" id="KW-1185">Reference proteome</keyword>
<dbReference type="EMBL" id="MCFK01002377">
    <property type="protein sequence ID" value="RKF63723.1"/>
    <property type="molecule type" value="Genomic_DNA"/>
</dbReference>
<evidence type="ECO:0000256" key="2">
    <source>
        <dbReference type="ARBA" id="ARBA00005635"/>
    </source>
</evidence>
<evidence type="ECO:0000256" key="7">
    <source>
        <dbReference type="ARBA" id="ARBA00032014"/>
    </source>
</evidence>
<dbReference type="Proteomes" id="UP000286134">
    <property type="component" value="Unassembled WGS sequence"/>
</dbReference>
<feature type="compositionally biased region" description="Basic and acidic residues" evidence="9">
    <location>
        <begin position="58"/>
        <end position="71"/>
    </location>
</feature>
<evidence type="ECO:0000313" key="10">
    <source>
        <dbReference type="EMBL" id="RKF63723.1"/>
    </source>
</evidence>
<evidence type="ECO:0000256" key="3">
    <source>
        <dbReference type="ARBA" id="ARBA00019610"/>
    </source>
</evidence>
<dbReference type="Gene3D" id="6.10.250.2620">
    <property type="match status" value="1"/>
</dbReference>
<dbReference type="STRING" id="212602.A0A420I207"/>
<dbReference type="GO" id="GO:0070847">
    <property type="term" value="C:core mediator complex"/>
    <property type="evidence" value="ECO:0007669"/>
    <property type="project" value="TreeGrafter"/>
</dbReference>
<dbReference type="GO" id="GO:0006357">
    <property type="term" value="P:regulation of transcription by RNA polymerase II"/>
    <property type="evidence" value="ECO:0007669"/>
    <property type="project" value="InterPro"/>
</dbReference>
<comment type="caution">
    <text evidence="10">The sequence shown here is derived from an EMBL/GenBank/DDBJ whole genome shotgun (WGS) entry which is preliminary data.</text>
</comment>
<dbReference type="PANTHER" id="PTHR13114:SF7">
    <property type="entry name" value="MEDIATOR OF RNA POLYMERASE II TRANSCRIPTION SUBUNIT 17"/>
    <property type="match status" value="1"/>
</dbReference>
<comment type="subcellular location">
    <subcellularLocation>
        <location evidence="1 8">Nucleus</location>
    </subcellularLocation>
</comment>